<gene>
    <name evidence="7" type="ORF">GEAM_2936</name>
</gene>
<dbReference type="InterPro" id="IPR006696">
    <property type="entry name" value="DUF423"/>
</dbReference>
<evidence type="ECO:0000256" key="2">
    <source>
        <dbReference type="ARBA" id="ARBA00009694"/>
    </source>
</evidence>
<evidence type="ECO:0000256" key="6">
    <source>
        <dbReference type="SAM" id="Phobius"/>
    </source>
</evidence>
<dbReference type="Pfam" id="PF04241">
    <property type="entry name" value="DUF423"/>
    <property type="match status" value="1"/>
</dbReference>
<evidence type="ECO:0000256" key="3">
    <source>
        <dbReference type="ARBA" id="ARBA00022692"/>
    </source>
</evidence>
<name>A0A085G5Y8_EWIA3</name>
<keyword evidence="5 6" id="KW-0472">Membrane</keyword>
<dbReference type="PANTHER" id="PTHR43461:SF1">
    <property type="entry name" value="TRANSMEMBRANE PROTEIN 256"/>
    <property type="match status" value="1"/>
</dbReference>
<evidence type="ECO:0000256" key="5">
    <source>
        <dbReference type="ARBA" id="ARBA00023136"/>
    </source>
</evidence>
<evidence type="ECO:0000313" key="7">
    <source>
        <dbReference type="EMBL" id="KFC79133.1"/>
    </source>
</evidence>
<dbReference type="GO" id="GO:0005886">
    <property type="term" value="C:plasma membrane"/>
    <property type="evidence" value="ECO:0007669"/>
    <property type="project" value="TreeGrafter"/>
</dbReference>
<dbReference type="AlphaFoldDB" id="A0A085G5Y8"/>
<dbReference type="RefSeq" id="WP_034792830.1">
    <property type="nucleotide sequence ID" value="NZ_JMPJ01000065.1"/>
</dbReference>
<keyword evidence="8" id="KW-1185">Reference proteome</keyword>
<dbReference type="STRING" id="910964.GEAM_2936"/>
<evidence type="ECO:0000313" key="8">
    <source>
        <dbReference type="Proteomes" id="UP000028640"/>
    </source>
</evidence>
<reference evidence="7 8" key="1">
    <citation type="submission" date="2014-05" db="EMBL/GenBank/DDBJ databases">
        <title>ATOL: Assembling a taxonomically balanced genome-scale reconstruction of the evolutionary history of the Enterobacteriaceae.</title>
        <authorList>
            <person name="Plunkett G.III."/>
            <person name="Neeno-Eckwall E.C."/>
            <person name="Glasner J.D."/>
            <person name="Perna N.T."/>
        </authorList>
    </citation>
    <scope>NUCLEOTIDE SEQUENCE [LARGE SCALE GENOMIC DNA]</scope>
    <source>
        <strain evidence="7 8">ATCC 33852</strain>
    </source>
</reference>
<feature type="transmembrane region" description="Helical" evidence="6">
    <location>
        <begin position="67"/>
        <end position="91"/>
    </location>
</feature>
<dbReference type="EMBL" id="JMPJ01000065">
    <property type="protein sequence ID" value="KFC79133.1"/>
    <property type="molecule type" value="Genomic_DNA"/>
</dbReference>
<evidence type="ECO:0008006" key="9">
    <source>
        <dbReference type="Google" id="ProtNLM"/>
    </source>
</evidence>
<organism evidence="7 8">
    <name type="scientific">Ewingella americana (strain ATCC 33852 / DSM 4580 / CCUG 14506 / JCM 5911 / LMG 7869 / NCTC 12157 / CDC 1468-78)</name>
    <dbReference type="NCBI Taxonomy" id="910964"/>
    <lineage>
        <taxon>Bacteria</taxon>
        <taxon>Pseudomonadati</taxon>
        <taxon>Pseudomonadota</taxon>
        <taxon>Gammaproteobacteria</taxon>
        <taxon>Enterobacterales</taxon>
        <taxon>Yersiniaceae</taxon>
        <taxon>Ewingella</taxon>
    </lineage>
</organism>
<comment type="similarity">
    <text evidence="2">Belongs to the UPF0382 family.</text>
</comment>
<feature type="transmembrane region" description="Helical" evidence="6">
    <location>
        <begin position="7"/>
        <end position="27"/>
    </location>
</feature>
<sequence>MTSRSMLIFAAISGFVYVAFGAFGAHILSKSLGPAEMAWIQTGLTYQSVHTLAVLVLGVAMQRQRNLWFYWSSACLALGTVLFSGSLYCLALSHLRLFVFVTPIGGTFFLIGWILMLIGALRLNNKAKRHE</sequence>
<comment type="caution">
    <text evidence="7">The sequence shown here is derived from an EMBL/GenBank/DDBJ whole genome shotgun (WGS) entry which is preliminary data.</text>
</comment>
<dbReference type="GeneID" id="78381732"/>
<comment type="subcellular location">
    <subcellularLocation>
        <location evidence="1">Membrane</location>
        <topology evidence="1">Multi-pass membrane protein</topology>
    </subcellularLocation>
</comment>
<dbReference type="eggNOG" id="COG2363">
    <property type="taxonomic scope" value="Bacteria"/>
</dbReference>
<dbReference type="PANTHER" id="PTHR43461">
    <property type="entry name" value="TRANSMEMBRANE PROTEIN 256"/>
    <property type="match status" value="1"/>
</dbReference>
<feature type="transmembrane region" description="Helical" evidence="6">
    <location>
        <begin position="39"/>
        <end position="60"/>
    </location>
</feature>
<evidence type="ECO:0000256" key="1">
    <source>
        <dbReference type="ARBA" id="ARBA00004141"/>
    </source>
</evidence>
<protein>
    <recommendedName>
        <fullName evidence="9">DUF423 domain-containing protein</fullName>
    </recommendedName>
</protein>
<proteinExistence type="inferred from homology"/>
<evidence type="ECO:0000256" key="4">
    <source>
        <dbReference type="ARBA" id="ARBA00022989"/>
    </source>
</evidence>
<keyword evidence="4 6" id="KW-1133">Transmembrane helix</keyword>
<dbReference type="OrthoDB" id="9802121at2"/>
<feature type="transmembrane region" description="Helical" evidence="6">
    <location>
        <begin position="97"/>
        <end position="121"/>
    </location>
</feature>
<dbReference type="Proteomes" id="UP000028640">
    <property type="component" value="Unassembled WGS sequence"/>
</dbReference>
<accession>A0A085G5Y8</accession>
<dbReference type="NCBIfam" id="NF008125">
    <property type="entry name" value="PRK10873.1"/>
    <property type="match status" value="1"/>
</dbReference>
<keyword evidence="3 6" id="KW-0812">Transmembrane</keyword>